<comment type="caution">
    <text evidence="2">The sequence shown here is derived from an EMBL/GenBank/DDBJ whole genome shotgun (WGS) entry which is preliminary data.</text>
</comment>
<dbReference type="OrthoDB" id="7027265at2"/>
<keyword evidence="1" id="KW-0472">Membrane</keyword>
<dbReference type="Proteomes" id="UP000449846">
    <property type="component" value="Unassembled WGS sequence"/>
</dbReference>
<feature type="transmembrane region" description="Helical" evidence="1">
    <location>
        <begin position="64"/>
        <end position="84"/>
    </location>
</feature>
<evidence type="ECO:0000313" key="2">
    <source>
        <dbReference type="EMBL" id="MTH61529.1"/>
    </source>
</evidence>
<sequence>MDRVLTLAAIGEAVTGLLLLLIPGLVCAYLLGSDVTGSGVVVARITGMALIGLALACLPGPASLGMLAYGAFITIYLAWLGATQTATGPLLWPAVALHAVLTAGLAINFRQRRRTDAGT</sequence>
<dbReference type="EMBL" id="WMIG01000017">
    <property type="protein sequence ID" value="MTH61529.1"/>
    <property type="molecule type" value="Genomic_DNA"/>
</dbReference>
<feature type="transmembrane region" description="Helical" evidence="1">
    <location>
        <begin position="7"/>
        <end position="31"/>
    </location>
</feature>
<organism evidence="2 3">
    <name type="scientific">Paracoccus litorisediminis</name>
    <dbReference type="NCBI Taxonomy" id="2006130"/>
    <lineage>
        <taxon>Bacteria</taxon>
        <taxon>Pseudomonadati</taxon>
        <taxon>Pseudomonadota</taxon>
        <taxon>Alphaproteobacteria</taxon>
        <taxon>Rhodobacterales</taxon>
        <taxon>Paracoccaceae</taxon>
        <taxon>Paracoccus</taxon>
    </lineage>
</organism>
<evidence type="ECO:0000256" key="1">
    <source>
        <dbReference type="SAM" id="Phobius"/>
    </source>
</evidence>
<keyword evidence="1" id="KW-0812">Transmembrane</keyword>
<keyword evidence="3" id="KW-1185">Reference proteome</keyword>
<reference evidence="2 3" key="1">
    <citation type="submission" date="2019-11" db="EMBL/GenBank/DDBJ databases">
        <authorList>
            <person name="Dong K."/>
        </authorList>
    </citation>
    <scope>NUCLEOTIDE SEQUENCE [LARGE SCALE GENOMIC DNA]</scope>
    <source>
        <strain evidence="2 3">NBRC 112902</strain>
    </source>
</reference>
<feature type="transmembrane region" description="Helical" evidence="1">
    <location>
        <begin position="90"/>
        <end position="109"/>
    </location>
</feature>
<accession>A0A844HQU3</accession>
<protein>
    <submittedName>
        <fullName evidence="2">Uncharacterized protein</fullName>
    </submittedName>
</protein>
<proteinExistence type="predicted"/>
<name>A0A844HQU3_9RHOB</name>
<evidence type="ECO:0000313" key="3">
    <source>
        <dbReference type="Proteomes" id="UP000449846"/>
    </source>
</evidence>
<gene>
    <name evidence="2" type="ORF">GL300_20140</name>
</gene>
<dbReference type="RefSeq" id="WP_155041491.1">
    <property type="nucleotide sequence ID" value="NZ_WMIG01000017.1"/>
</dbReference>
<dbReference type="AlphaFoldDB" id="A0A844HQU3"/>
<keyword evidence="1" id="KW-1133">Transmembrane helix</keyword>